<evidence type="ECO:0000313" key="4">
    <source>
        <dbReference type="Proteomes" id="UP000094385"/>
    </source>
</evidence>
<dbReference type="Pfam" id="PF13391">
    <property type="entry name" value="HNH_2"/>
    <property type="match status" value="1"/>
</dbReference>
<sequence length="304" mass="34463">MAGRRAIGRDVHFYNFAEPDKALGGLILNPSVTKKNFLSMLGILIVTIGPYRVTSRSTGRDLTPTDEPLQPGHYDIRPYSRKDTICITDEPCIIRIISQSSTGRDSTFRTQVRERDGKCVITGTVNRRADRDNWSTFHAAHIFPLSSEDYFVQSGFSRWITNRIGERDTGINSCRNGLLMRSHMHEQFDGFYFSINPDDGYKITCFNEDFDRIDGRILDPVCRDPSDNRRVRDELLRWHFRQGVLANMRGAGEPSFETDFPPGTDIMGEILSGPTAAKRMEAELLSRLGGYDIAWDSQKPIGQS</sequence>
<reference evidence="3 4" key="1">
    <citation type="journal article" date="2016" name="Proc. Natl. Acad. Sci. U.S.A.">
        <title>Comparative genomics of biotechnologically important yeasts.</title>
        <authorList>
            <person name="Riley R."/>
            <person name="Haridas S."/>
            <person name="Wolfe K.H."/>
            <person name="Lopes M.R."/>
            <person name="Hittinger C.T."/>
            <person name="Goeker M."/>
            <person name="Salamov A.A."/>
            <person name="Wisecaver J.H."/>
            <person name="Long T.M."/>
            <person name="Calvey C.H."/>
            <person name="Aerts A.L."/>
            <person name="Barry K.W."/>
            <person name="Choi C."/>
            <person name="Clum A."/>
            <person name="Coughlan A.Y."/>
            <person name="Deshpande S."/>
            <person name="Douglass A.P."/>
            <person name="Hanson S.J."/>
            <person name="Klenk H.-P."/>
            <person name="LaButti K.M."/>
            <person name="Lapidus A."/>
            <person name="Lindquist E.A."/>
            <person name="Lipzen A.M."/>
            <person name="Meier-Kolthoff J.P."/>
            <person name="Ohm R.A."/>
            <person name="Otillar R.P."/>
            <person name="Pangilinan J.L."/>
            <person name="Peng Y."/>
            <person name="Rokas A."/>
            <person name="Rosa C.A."/>
            <person name="Scheuner C."/>
            <person name="Sibirny A.A."/>
            <person name="Slot J.C."/>
            <person name="Stielow J.B."/>
            <person name="Sun H."/>
            <person name="Kurtzman C.P."/>
            <person name="Blackwell M."/>
            <person name="Grigoriev I.V."/>
            <person name="Jeffries T.W."/>
        </authorList>
    </citation>
    <scope>NUCLEOTIDE SEQUENCE [LARGE SCALE GENOMIC DNA]</scope>
    <source>
        <strain evidence="3 4">NRRL Y-11557</strain>
    </source>
</reference>
<dbReference type="STRING" id="675824.A0A1E3Q0B1"/>
<dbReference type="OrthoDB" id="2142759at2759"/>
<dbReference type="Pfam" id="PF25324">
    <property type="entry name" value="DUF7881"/>
    <property type="match status" value="1"/>
</dbReference>
<feature type="domain" description="HNH nuclease" evidence="1">
    <location>
        <begin position="119"/>
        <end position="196"/>
    </location>
</feature>
<evidence type="ECO:0000313" key="3">
    <source>
        <dbReference type="EMBL" id="ODQ71040.1"/>
    </source>
</evidence>
<dbReference type="InterPro" id="IPR057203">
    <property type="entry name" value="DUF7881"/>
</dbReference>
<organism evidence="3 4">
    <name type="scientific">Lipomyces starkeyi NRRL Y-11557</name>
    <dbReference type="NCBI Taxonomy" id="675824"/>
    <lineage>
        <taxon>Eukaryota</taxon>
        <taxon>Fungi</taxon>
        <taxon>Dikarya</taxon>
        <taxon>Ascomycota</taxon>
        <taxon>Saccharomycotina</taxon>
        <taxon>Lipomycetes</taxon>
        <taxon>Lipomycetales</taxon>
        <taxon>Lipomycetaceae</taxon>
        <taxon>Lipomyces</taxon>
    </lineage>
</organism>
<keyword evidence="4" id="KW-1185">Reference proteome</keyword>
<name>A0A1E3Q0B1_LIPST</name>
<evidence type="ECO:0000259" key="2">
    <source>
        <dbReference type="Pfam" id="PF25324"/>
    </source>
</evidence>
<evidence type="ECO:0000259" key="1">
    <source>
        <dbReference type="Pfam" id="PF13391"/>
    </source>
</evidence>
<dbReference type="EMBL" id="KV454298">
    <property type="protein sequence ID" value="ODQ71040.1"/>
    <property type="molecule type" value="Genomic_DNA"/>
</dbReference>
<dbReference type="AlphaFoldDB" id="A0A1E3Q0B1"/>
<feature type="domain" description="DUF7881" evidence="2">
    <location>
        <begin position="8"/>
        <end position="79"/>
    </location>
</feature>
<accession>A0A1E3Q0B1</accession>
<dbReference type="InterPro" id="IPR003615">
    <property type="entry name" value="HNH_nuc"/>
</dbReference>
<protein>
    <submittedName>
        <fullName evidence="3">Uncharacterized protein</fullName>
    </submittedName>
</protein>
<gene>
    <name evidence="3" type="ORF">LIPSTDRAFT_97536</name>
</gene>
<proteinExistence type="predicted"/>
<dbReference type="Proteomes" id="UP000094385">
    <property type="component" value="Unassembled WGS sequence"/>
</dbReference>